<dbReference type="GO" id="GO:0008153">
    <property type="term" value="P:4-aminobenzoate biosynthetic process"/>
    <property type="evidence" value="ECO:0007669"/>
    <property type="project" value="TreeGrafter"/>
</dbReference>
<evidence type="ECO:0000256" key="13">
    <source>
        <dbReference type="ARBA" id="ARBA00049229"/>
    </source>
</evidence>
<dbReference type="PANTHER" id="PTHR42743:SF2">
    <property type="entry name" value="AMINODEOXYCHORISMATE LYASE"/>
    <property type="match status" value="1"/>
</dbReference>
<dbReference type="InterPro" id="IPR001544">
    <property type="entry name" value="Aminotrans_IV"/>
</dbReference>
<comment type="catalytic activity">
    <reaction evidence="12">
        <text>L-isoleucine + 2-oxoglutarate = (S)-3-methyl-2-oxopentanoate + L-glutamate</text>
        <dbReference type="Rhea" id="RHEA:24801"/>
        <dbReference type="ChEBI" id="CHEBI:16810"/>
        <dbReference type="ChEBI" id="CHEBI:29985"/>
        <dbReference type="ChEBI" id="CHEBI:35146"/>
        <dbReference type="ChEBI" id="CHEBI:58045"/>
        <dbReference type="EC" id="2.6.1.42"/>
    </reaction>
</comment>
<accession>A0A328B369</accession>
<dbReference type="Gene3D" id="3.30.470.10">
    <property type="match status" value="1"/>
</dbReference>
<dbReference type="GO" id="GO:0008696">
    <property type="term" value="F:4-amino-4-deoxychorismate lyase activity"/>
    <property type="evidence" value="ECO:0007669"/>
    <property type="project" value="TreeGrafter"/>
</dbReference>
<evidence type="ECO:0000256" key="5">
    <source>
        <dbReference type="ARBA" id="ARBA00005072"/>
    </source>
</evidence>
<evidence type="ECO:0000256" key="1">
    <source>
        <dbReference type="ARBA" id="ARBA00001933"/>
    </source>
</evidence>
<dbReference type="Gene3D" id="3.20.10.10">
    <property type="entry name" value="D-amino Acid Aminotransferase, subunit A, domain 2"/>
    <property type="match status" value="1"/>
</dbReference>
<dbReference type="AlphaFoldDB" id="A0A328B369"/>
<comment type="function">
    <text evidence="2">Acts on leucine, isoleucine and valine.</text>
</comment>
<dbReference type="FunFam" id="3.20.10.10:FF:000002">
    <property type="entry name" value="D-alanine aminotransferase"/>
    <property type="match status" value="1"/>
</dbReference>
<keyword evidence="15" id="KW-1185">Reference proteome</keyword>
<dbReference type="InterPro" id="IPR043132">
    <property type="entry name" value="BCAT-like_C"/>
</dbReference>
<comment type="pathway">
    <text evidence="3">Amino-acid biosynthesis; L-isoleucine biosynthesis; L-isoleucine from 2-oxobutanoate: step 4/4.</text>
</comment>
<dbReference type="EMBL" id="QFYP01000001">
    <property type="protein sequence ID" value="RAK61810.1"/>
    <property type="molecule type" value="Genomic_DNA"/>
</dbReference>
<comment type="pathway">
    <text evidence="4">Amino-acid biosynthesis; L-valine biosynthesis; L-valine from pyruvate: step 4/4.</text>
</comment>
<comment type="cofactor">
    <cofactor evidence="1">
        <name>pyridoxal 5'-phosphate</name>
        <dbReference type="ChEBI" id="CHEBI:597326"/>
    </cofactor>
</comment>
<keyword evidence="14" id="KW-0456">Lyase</keyword>
<comment type="catalytic activity">
    <reaction evidence="13">
        <text>L-leucine + 2-oxoglutarate = 4-methyl-2-oxopentanoate + L-glutamate</text>
        <dbReference type="Rhea" id="RHEA:18321"/>
        <dbReference type="ChEBI" id="CHEBI:16810"/>
        <dbReference type="ChEBI" id="CHEBI:17865"/>
        <dbReference type="ChEBI" id="CHEBI:29985"/>
        <dbReference type="ChEBI" id="CHEBI:57427"/>
        <dbReference type="EC" id="2.6.1.42"/>
    </reaction>
</comment>
<dbReference type="InterPro" id="IPR043131">
    <property type="entry name" value="BCAT-like_N"/>
</dbReference>
<evidence type="ECO:0000256" key="11">
    <source>
        <dbReference type="ARBA" id="ARBA00048212"/>
    </source>
</evidence>
<dbReference type="EC" id="2.6.1.42" evidence="7"/>
<evidence type="ECO:0000313" key="14">
    <source>
        <dbReference type="EMBL" id="RAK61810.1"/>
    </source>
</evidence>
<evidence type="ECO:0000256" key="9">
    <source>
        <dbReference type="ARBA" id="ARBA00022898"/>
    </source>
</evidence>
<evidence type="ECO:0000256" key="12">
    <source>
        <dbReference type="ARBA" id="ARBA00048798"/>
    </source>
</evidence>
<comment type="pathway">
    <text evidence="5">Amino-acid biosynthesis; L-leucine biosynthesis; L-leucine from 3-methyl-2-oxobutanoate: step 4/4.</text>
</comment>
<organism evidence="14 15">
    <name type="scientific">Phenylobacterium hankyongense</name>
    <dbReference type="NCBI Taxonomy" id="1813876"/>
    <lineage>
        <taxon>Bacteria</taxon>
        <taxon>Pseudomonadati</taxon>
        <taxon>Pseudomonadota</taxon>
        <taxon>Alphaproteobacteria</taxon>
        <taxon>Caulobacterales</taxon>
        <taxon>Caulobacteraceae</taxon>
        <taxon>Phenylobacterium</taxon>
    </lineage>
</organism>
<evidence type="ECO:0000256" key="6">
    <source>
        <dbReference type="ARBA" id="ARBA00009320"/>
    </source>
</evidence>
<name>A0A328B369_9CAUL</name>
<dbReference type="Proteomes" id="UP000249842">
    <property type="component" value="Unassembled WGS sequence"/>
</dbReference>
<dbReference type="SUPFAM" id="SSF56752">
    <property type="entry name" value="D-aminoacid aminotransferase-like PLP-dependent enzymes"/>
    <property type="match status" value="1"/>
</dbReference>
<keyword evidence="10" id="KW-0028">Amino-acid biosynthesis</keyword>
<evidence type="ECO:0000256" key="8">
    <source>
        <dbReference type="ARBA" id="ARBA00014472"/>
    </source>
</evidence>
<evidence type="ECO:0000256" key="10">
    <source>
        <dbReference type="ARBA" id="ARBA00023304"/>
    </source>
</evidence>
<keyword evidence="9" id="KW-0663">Pyridoxal phosphate</keyword>
<comment type="similarity">
    <text evidence="6">Belongs to the class-IV pyridoxal-phosphate-dependent aminotransferase family.</text>
</comment>
<gene>
    <name evidence="14" type="ORF">DJ021_13070</name>
</gene>
<dbReference type="InterPro" id="IPR050571">
    <property type="entry name" value="Class-IV_PLP-Dep_Aminotrnsfr"/>
</dbReference>
<dbReference type="GO" id="GO:0004084">
    <property type="term" value="F:branched-chain-amino-acid transaminase activity"/>
    <property type="evidence" value="ECO:0007669"/>
    <property type="project" value="UniProtKB-EC"/>
</dbReference>
<dbReference type="PANTHER" id="PTHR42743">
    <property type="entry name" value="AMINO-ACID AMINOTRANSFERASE"/>
    <property type="match status" value="1"/>
</dbReference>
<evidence type="ECO:0000256" key="7">
    <source>
        <dbReference type="ARBA" id="ARBA00013053"/>
    </source>
</evidence>
<reference evidence="15" key="1">
    <citation type="submission" date="2018-05" db="EMBL/GenBank/DDBJ databases">
        <authorList>
            <person name="Li X."/>
        </authorList>
    </citation>
    <scope>NUCLEOTIDE SEQUENCE [LARGE SCALE GENOMIC DNA]</scope>
    <source>
        <strain evidence="15">HKS-05</strain>
    </source>
</reference>
<keyword evidence="10" id="KW-0100">Branched-chain amino acid biosynthesis</keyword>
<sequence length="282" mass="30199">MRTPRCGRRKTRSPPSFRCWGRPPVSDDWTTDRGFTLGHGLFETVLFEAGELQDLAAHLDRLRRGCAVLGLPPPDPQACESALRAAVAALPQPARRAAVRLNWSAGVGHRGLNAPDPLRPRLSASAAATPSPPAAMTLRTVEVRRNEGSPASYVKSLSYLDNVLARGEATRAGADEALMLNNRGEIACAAAANVFWLSESRLCTPAIACGVLAGTMRARVLAWWRAQGWPAAEVRQGAKALAGAEGIFLTNSLLGVCPVSEHDGRELGWPEQLSRLRAEVSA</sequence>
<comment type="caution">
    <text evidence="14">The sequence shown here is derived from an EMBL/GenBank/DDBJ whole genome shotgun (WGS) entry which is preliminary data.</text>
</comment>
<protein>
    <recommendedName>
        <fullName evidence="8">Probable branched-chain-amino-acid aminotransferase</fullName>
        <ecNumber evidence="7">2.6.1.42</ecNumber>
    </recommendedName>
</protein>
<evidence type="ECO:0000313" key="15">
    <source>
        <dbReference type="Proteomes" id="UP000249842"/>
    </source>
</evidence>
<evidence type="ECO:0000256" key="2">
    <source>
        <dbReference type="ARBA" id="ARBA00003109"/>
    </source>
</evidence>
<dbReference type="GO" id="GO:0009082">
    <property type="term" value="P:branched-chain amino acid biosynthetic process"/>
    <property type="evidence" value="ECO:0007669"/>
    <property type="project" value="UniProtKB-KW"/>
</dbReference>
<evidence type="ECO:0000256" key="4">
    <source>
        <dbReference type="ARBA" id="ARBA00004931"/>
    </source>
</evidence>
<dbReference type="Pfam" id="PF01063">
    <property type="entry name" value="Aminotran_4"/>
    <property type="match status" value="1"/>
</dbReference>
<proteinExistence type="inferred from homology"/>
<dbReference type="GO" id="GO:0005829">
    <property type="term" value="C:cytosol"/>
    <property type="evidence" value="ECO:0007669"/>
    <property type="project" value="TreeGrafter"/>
</dbReference>
<evidence type="ECO:0000256" key="3">
    <source>
        <dbReference type="ARBA" id="ARBA00004824"/>
    </source>
</evidence>
<comment type="catalytic activity">
    <reaction evidence="11">
        <text>L-valine + 2-oxoglutarate = 3-methyl-2-oxobutanoate + L-glutamate</text>
        <dbReference type="Rhea" id="RHEA:24813"/>
        <dbReference type="ChEBI" id="CHEBI:11851"/>
        <dbReference type="ChEBI" id="CHEBI:16810"/>
        <dbReference type="ChEBI" id="CHEBI:29985"/>
        <dbReference type="ChEBI" id="CHEBI:57762"/>
        <dbReference type="EC" id="2.6.1.42"/>
    </reaction>
</comment>
<dbReference type="InterPro" id="IPR036038">
    <property type="entry name" value="Aminotransferase-like"/>
</dbReference>